<name>A0ABN3IQA6_9ACTN</name>
<keyword evidence="1" id="KW-0812">Transmembrane</keyword>
<feature type="transmembrane region" description="Helical" evidence="1">
    <location>
        <begin position="149"/>
        <end position="167"/>
    </location>
</feature>
<dbReference type="Proteomes" id="UP001500058">
    <property type="component" value="Unassembled WGS sequence"/>
</dbReference>
<feature type="transmembrane region" description="Helical" evidence="1">
    <location>
        <begin position="125"/>
        <end position="142"/>
    </location>
</feature>
<evidence type="ECO:0000313" key="3">
    <source>
        <dbReference type="Proteomes" id="UP001500058"/>
    </source>
</evidence>
<gene>
    <name evidence="2" type="ORF">GCM10010420_45190</name>
</gene>
<feature type="transmembrane region" description="Helical" evidence="1">
    <location>
        <begin position="12"/>
        <end position="39"/>
    </location>
</feature>
<protein>
    <recommendedName>
        <fullName evidence="4">Integral membrane protein</fullName>
    </recommendedName>
</protein>
<proteinExistence type="predicted"/>
<evidence type="ECO:0000256" key="1">
    <source>
        <dbReference type="SAM" id="Phobius"/>
    </source>
</evidence>
<evidence type="ECO:0008006" key="4">
    <source>
        <dbReference type="Google" id="ProtNLM"/>
    </source>
</evidence>
<evidence type="ECO:0000313" key="2">
    <source>
        <dbReference type="EMBL" id="GAA2411269.1"/>
    </source>
</evidence>
<keyword evidence="1" id="KW-1133">Transmembrane helix</keyword>
<dbReference type="RefSeq" id="WP_344632941.1">
    <property type="nucleotide sequence ID" value="NZ_BAAATJ010000025.1"/>
</dbReference>
<feature type="transmembrane region" description="Helical" evidence="1">
    <location>
        <begin position="51"/>
        <end position="78"/>
    </location>
</feature>
<organism evidence="2 3">
    <name type="scientific">Streptomyces glaucosporus</name>
    <dbReference type="NCBI Taxonomy" id="284044"/>
    <lineage>
        <taxon>Bacteria</taxon>
        <taxon>Bacillati</taxon>
        <taxon>Actinomycetota</taxon>
        <taxon>Actinomycetes</taxon>
        <taxon>Kitasatosporales</taxon>
        <taxon>Streptomycetaceae</taxon>
        <taxon>Streptomyces</taxon>
    </lineage>
</organism>
<keyword evidence="3" id="KW-1185">Reference proteome</keyword>
<dbReference type="EMBL" id="BAAATJ010000025">
    <property type="protein sequence ID" value="GAA2411269.1"/>
    <property type="molecule type" value="Genomic_DNA"/>
</dbReference>
<sequence length="321" mass="33081">MVADNATRRSAAARLASVFVAGCLLTVLQVQAVLVAVFAGGFEPRTCGEAAGVVGGVLVVTAVPGTALLVVLGAAFRPFPPSARDRRGRWLWAAGVHVFGTVCVIGAVAAALATRRQGGLEVDHLLFPFGGACHALAAAFSLPGARARTASLAAAAVLAGGWSYVVWDANRTPSLGEWIAANGVDRALLRVGDPPPGYALDGVGAGEDGFGASYARPGAAGLHLSVERAGHDTRRTDRRGCPVPLGETVRCADDGGGRLLVRYGHEDGLERWELVLRRDGLVHTVAGDSSAGLPAARHVLSTLRPATDAELAGLVELPMRR</sequence>
<feature type="transmembrane region" description="Helical" evidence="1">
    <location>
        <begin position="90"/>
        <end position="113"/>
    </location>
</feature>
<keyword evidence="1" id="KW-0472">Membrane</keyword>
<accession>A0ABN3IQA6</accession>
<reference evidence="2 3" key="1">
    <citation type="journal article" date="2019" name="Int. J. Syst. Evol. Microbiol.">
        <title>The Global Catalogue of Microorganisms (GCM) 10K type strain sequencing project: providing services to taxonomists for standard genome sequencing and annotation.</title>
        <authorList>
            <consortium name="The Broad Institute Genomics Platform"/>
            <consortium name="The Broad Institute Genome Sequencing Center for Infectious Disease"/>
            <person name="Wu L."/>
            <person name="Ma J."/>
        </authorList>
    </citation>
    <scope>NUCLEOTIDE SEQUENCE [LARGE SCALE GENOMIC DNA]</scope>
    <source>
        <strain evidence="2 3">JCM 6921</strain>
    </source>
</reference>
<comment type="caution">
    <text evidence="2">The sequence shown here is derived from an EMBL/GenBank/DDBJ whole genome shotgun (WGS) entry which is preliminary data.</text>
</comment>